<sequence length="456" mass="52780">MSTPTEKQFKADVEGGKIIIDSHYMLLQIAIIYAEREYTVFHAAEKLHSHGWSFGKGSLRFNRTLDVFYVAQLLASIYRATDAYMKEPEGNDIYYDNFEAFYGKYYHLLHEEVWKEYYTPSFLAHPSTARFWRLPNIRDLTNSSEQLTGTWLRGTSTGHSTKLPRWAYIVTRTHYRQPTIPKATVRQLAASTLQDATSRQRKDCPDIQPYSETQTRFWLNKMRFESIDVRPYKELWRLNELFGCRVANGDYDVREWEIHYSRERWESTEAQAQVVEPDLDGTRKSEMQWRGQNRGGEACEIGWAEELGGEEEIMFLAAVAAEEIEALVKEEAGAGTVDGDTMTGLNYAIRSHMILGVLRTAFETETHRPRHIDDLKRQITSAGRLDDETVGPWVEKVLEIVEPYAKRTRPTDVPGWSKLLQLILEENGQLFGRWKQMGEPKNPFQLGPRMDLVTEG</sequence>
<keyword evidence="2" id="KW-1185">Reference proteome</keyword>
<reference evidence="1" key="1">
    <citation type="journal article" date="2021" name="Nat. Commun.">
        <title>Genetic determinants of endophytism in the Arabidopsis root mycobiome.</title>
        <authorList>
            <person name="Mesny F."/>
            <person name="Miyauchi S."/>
            <person name="Thiergart T."/>
            <person name="Pickel B."/>
            <person name="Atanasova L."/>
            <person name="Karlsson M."/>
            <person name="Huettel B."/>
            <person name="Barry K.W."/>
            <person name="Haridas S."/>
            <person name="Chen C."/>
            <person name="Bauer D."/>
            <person name="Andreopoulos W."/>
            <person name="Pangilinan J."/>
            <person name="LaButti K."/>
            <person name="Riley R."/>
            <person name="Lipzen A."/>
            <person name="Clum A."/>
            <person name="Drula E."/>
            <person name="Henrissat B."/>
            <person name="Kohler A."/>
            <person name="Grigoriev I.V."/>
            <person name="Martin F.M."/>
            <person name="Hacquard S."/>
        </authorList>
    </citation>
    <scope>NUCLEOTIDE SEQUENCE</scope>
    <source>
        <strain evidence="1">MPI-CAGE-AT-0016</strain>
    </source>
</reference>
<evidence type="ECO:0000313" key="1">
    <source>
        <dbReference type="EMBL" id="KAH7358931.1"/>
    </source>
</evidence>
<proteinExistence type="predicted"/>
<dbReference type="OrthoDB" id="427186at2759"/>
<gene>
    <name evidence="1" type="ORF">B0T11DRAFT_285401</name>
</gene>
<protein>
    <submittedName>
        <fullName evidence="1">Uncharacterized protein</fullName>
    </submittedName>
</protein>
<comment type="caution">
    <text evidence="1">The sequence shown here is derived from an EMBL/GenBank/DDBJ whole genome shotgun (WGS) entry which is preliminary data.</text>
</comment>
<organism evidence="1 2">
    <name type="scientific">Plectosphaerella cucumerina</name>
    <dbReference type="NCBI Taxonomy" id="40658"/>
    <lineage>
        <taxon>Eukaryota</taxon>
        <taxon>Fungi</taxon>
        <taxon>Dikarya</taxon>
        <taxon>Ascomycota</taxon>
        <taxon>Pezizomycotina</taxon>
        <taxon>Sordariomycetes</taxon>
        <taxon>Hypocreomycetidae</taxon>
        <taxon>Glomerellales</taxon>
        <taxon>Plectosphaerellaceae</taxon>
        <taxon>Plectosphaerella</taxon>
    </lineage>
</organism>
<dbReference type="Proteomes" id="UP000813385">
    <property type="component" value="Unassembled WGS sequence"/>
</dbReference>
<name>A0A8K0T9W3_9PEZI</name>
<evidence type="ECO:0000313" key="2">
    <source>
        <dbReference type="Proteomes" id="UP000813385"/>
    </source>
</evidence>
<dbReference type="EMBL" id="JAGPXD010000004">
    <property type="protein sequence ID" value="KAH7358931.1"/>
    <property type="molecule type" value="Genomic_DNA"/>
</dbReference>
<dbReference type="AlphaFoldDB" id="A0A8K0T9W3"/>
<accession>A0A8K0T9W3</accession>